<proteinExistence type="predicted"/>
<sequence length="329" mass="35841">MAPVAETDPAGPDLSYSSERGLIEDAFGRAASGASEDIDWKETIKTIVEQSLLTRDLWLAVYLARAGARSNRLDLVEDGCEMLAGLMESFWDTAHPKLEEYGIEGRKAPCESLVRIGEFLGPIRRIVLVDHARLGSYTGEDFERFAREGESGDGYGQFRAAIADTPIEQLQALVDRLDHIASALARADAILSAQAAAANQTGTNFEPTYEVLESIRKAIRPYVMLFSGADDGLEDVDVEMGSALSAGAGRPASRLIESREDVARALDSVIDYYLRREPSSPIPAALGRIKGWIAMDFMTLLRDISPNGVPDADSVLRARNEESGRSDLM</sequence>
<evidence type="ECO:0000259" key="1">
    <source>
        <dbReference type="Pfam" id="PF06812"/>
    </source>
</evidence>
<protein>
    <submittedName>
        <fullName evidence="2">Type VI secretion system ImpA family N-terminal domain-containing protein</fullName>
    </submittedName>
</protein>
<dbReference type="KEGG" id="spap:H3Z74_23490"/>
<dbReference type="InterPro" id="IPR010657">
    <property type="entry name" value="ImpA_N"/>
</dbReference>
<dbReference type="InterPro" id="IPR017740">
    <property type="entry name" value="TssA-like"/>
</dbReference>
<keyword evidence="3" id="KW-1185">Reference proteome</keyword>
<dbReference type="PANTHER" id="PTHR37951:SF1">
    <property type="entry name" value="TYPE VI SECRETION SYSTEM COMPONENT TSSA1"/>
    <property type="match status" value="1"/>
</dbReference>
<dbReference type="AlphaFoldDB" id="A0A7H0LIQ2"/>
<feature type="domain" description="ImpA N-terminal" evidence="1">
    <location>
        <begin position="1"/>
        <end position="114"/>
    </location>
</feature>
<gene>
    <name evidence="2" type="ORF">H3Z74_23490</name>
</gene>
<dbReference type="Proteomes" id="UP000516148">
    <property type="component" value="Chromosome"/>
</dbReference>
<dbReference type="PANTHER" id="PTHR37951">
    <property type="entry name" value="CYTOPLASMIC PROTEIN-RELATED"/>
    <property type="match status" value="1"/>
</dbReference>
<name>A0A7H0LIQ2_9SPHN</name>
<organism evidence="2 3">
    <name type="scientific">Sphingomonas alpina</name>
    <dbReference type="NCBI Taxonomy" id="653931"/>
    <lineage>
        <taxon>Bacteria</taxon>
        <taxon>Pseudomonadati</taxon>
        <taxon>Pseudomonadota</taxon>
        <taxon>Alphaproteobacteria</taxon>
        <taxon>Sphingomonadales</taxon>
        <taxon>Sphingomonadaceae</taxon>
        <taxon>Sphingomonas</taxon>
    </lineage>
</organism>
<evidence type="ECO:0000313" key="2">
    <source>
        <dbReference type="EMBL" id="QNQ09555.1"/>
    </source>
</evidence>
<dbReference type="Pfam" id="PF06812">
    <property type="entry name" value="ImpA_N"/>
    <property type="match status" value="1"/>
</dbReference>
<accession>A0A7H0LIQ2</accession>
<evidence type="ECO:0000313" key="3">
    <source>
        <dbReference type="Proteomes" id="UP000516148"/>
    </source>
</evidence>
<dbReference type="RefSeq" id="WP_187761866.1">
    <property type="nucleotide sequence ID" value="NZ_CP061038.1"/>
</dbReference>
<dbReference type="EMBL" id="CP061038">
    <property type="protein sequence ID" value="QNQ09555.1"/>
    <property type="molecule type" value="Genomic_DNA"/>
</dbReference>
<reference evidence="2 3" key="1">
    <citation type="submission" date="2020-09" db="EMBL/GenBank/DDBJ databases">
        <title>Sphingomonas sp., a new species isolated from pork steak.</title>
        <authorList>
            <person name="Heidler von Heilborn D."/>
        </authorList>
    </citation>
    <scope>NUCLEOTIDE SEQUENCE [LARGE SCALE GENOMIC DNA]</scope>
    <source>
        <strain evidence="3">S8-3T</strain>
    </source>
</reference>